<accession>A0AAV7J264</accession>
<evidence type="ECO:0000313" key="2">
    <source>
        <dbReference type="Proteomes" id="UP000826195"/>
    </source>
</evidence>
<dbReference type="AlphaFoldDB" id="A0AAV7J264"/>
<name>A0AAV7J264_COTGL</name>
<sequence length="174" mass="19527">MFAVTCRRSIINEVDVKTTLNQRTENREQRVRVRCCYVVMLHITRHKRFEFSTRPIKIEAGVIGAVSYEIRVRLENSLNYYGGKCSCYRSSRTEDSSATVRSCSRGKMPNVSVLTDRCGIRPPLAPPPPLSAFHCSCTCSRSSTTTTISVFCSLQRAAVALCPRDFNAIYATAE</sequence>
<comment type="caution">
    <text evidence="1">The sequence shown here is derived from an EMBL/GenBank/DDBJ whole genome shotgun (WGS) entry which is preliminary data.</text>
</comment>
<organism evidence="1 2">
    <name type="scientific">Cotesia glomerata</name>
    <name type="common">Lepidopteran parasitic wasp</name>
    <name type="synonym">Apanteles glomeratus</name>
    <dbReference type="NCBI Taxonomy" id="32391"/>
    <lineage>
        <taxon>Eukaryota</taxon>
        <taxon>Metazoa</taxon>
        <taxon>Ecdysozoa</taxon>
        <taxon>Arthropoda</taxon>
        <taxon>Hexapoda</taxon>
        <taxon>Insecta</taxon>
        <taxon>Pterygota</taxon>
        <taxon>Neoptera</taxon>
        <taxon>Endopterygota</taxon>
        <taxon>Hymenoptera</taxon>
        <taxon>Apocrita</taxon>
        <taxon>Ichneumonoidea</taxon>
        <taxon>Braconidae</taxon>
        <taxon>Microgastrinae</taxon>
        <taxon>Cotesia</taxon>
    </lineage>
</organism>
<evidence type="ECO:0000313" key="1">
    <source>
        <dbReference type="EMBL" id="KAH0564099.1"/>
    </source>
</evidence>
<dbReference type="EMBL" id="JAHXZJ010000002">
    <property type="protein sequence ID" value="KAH0564099.1"/>
    <property type="molecule type" value="Genomic_DNA"/>
</dbReference>
<proteinExistence type="predicted"/>
<gene>
    <name evidence="1" type="ORF">KQX54_009249</name>
</gene>
<dbReference type="Proteomes" id="UP000826195">
    <property type="component" value="Unassembled WGS sequence"/>
</dbReference>
<protein>
    <submittedName>
        <fullName evidence="1">Uncharacterized protein</fullName>
    </submittedName>
</protein>
<reference evidence="1 2" key="1">
    <citation type="journal article" date="2021" name="J. Hered.">
        <title>A chromosome-level genome assembly of the parasitoid wasp, Cotesia glomerata (Hymenoptera: Braconidae).</title>
        <authorList>
            <person name="Pinto B.J."/>
            <person name="Weis J.J."/>
            <person name="Gamble T."/>
            <person name="Ode P.J."/>
            <person name="Paul R."/>
            <person name="Zaspel J.M."/>
        </authorList>
    </citation>
    <scope>NUCLEOTIDE SEQUENCE [LARGE SCALE GENOMIC DNA]</scope>
    <source>
        <strain evidence="1">CgM1</strain>
    </source>
</reference>
<keyword evidence="2" id="KW-1185">Reference proteome</keyword>